<dbReference type="SUPFAM" id="SSF55729">
    <property type="entry name" value="Acyl-CoA N-acyltransferases (Nat)"/>
    <property type="match status" value="1"/>
</dbReference>
<dbReference type="CDD" id="cd04301">
    <property type="entry name" value="NAT_SF"/>
    <property type="match status" value="1"/>
</dbReference>
<dbReference type="Gene3D" id="3.40.630.30">
    <property type="match status" value="1"/>
</dbReference>
<dbReference type="Pfam" id="PF00583">
    <property type="entry name" value="Acetyltransf_1"/>
    <property type="match status" value="1"/>
</dbReference>
<dbReference type="InterPro" id="IPR000182">
    <property type="entry name" value="GNAT_dom"/>
</dbReference>
<organism evidence="3 4">
    <name type="scientific">Pseudomonas quercus</name>
    <dbReference type="NCBI Taxonomy" id="2722792"/>
    <lineage>
        <taxon>Bacteria</taxon>
        <taxon>Pseudomonadati</taxon>
        <taxon>Pseudomonadota</taxon>
        <taxon>Gammaproteobacteria</taxon>
        <taxon>Pseudomonadales</taxon>
        <taxon>Pseudomonadaceae</taxon>
        <taxon>Pseudomonas</taxon>
    </lineage>
</organism>
<sequence length="190" mass="20419">MTPGSTCLVPYGNLNAGQRKAVLGLDVEPWQREACGTVESALYLLMDRPASAQVAWAVLREERPVGFLMLMRAPLTPAWVGPTAALMHSFQIDRRFQRQGLGTACLRALPAATQALWPDIKELVLSVDPGNTAALHLYQAQGWTDDGTAYRAKVGYERKYVLSLVKGGYGRGQGQAGSSTVSLASSSKPG</sequence>
<feature type="region of interest" description="Disordered" evidence="1">
    <location>
        <begin position="171"/>
        <end position="190"/>
    </location>
</feature>
<keyword evidence="4" id="KW-1185">Reference proteome</keyword>
<dbReference type="EMBL" id="JAAVJI010000007">
    <property type="protein sequence ID" value="NJP01775.1"/>
    <property type="molecule type" value="Genomic_DNA"/>
</dbReference>
<dbReference type="InterPro" id="IPR016181">
    <property type="entry name" value="Acyl_CoA_acyltransferase"/>
</dbReference>
<proteinExistence type="predicted"/>
<evidence type="ECO:0000313" key="3">
    <source>
        <dbReference type="EMBL" id="NJP01775.1"/>
    </source>
</evidence>
<accession>A0ABX0YEL6</accession>
<evidence type="ECO:0000259" key="2">
    <source>
        <dbReference type="PROSITE" id="PS51186"/>
    </source>
</evidence>
<comment type="caution">
    <text evidence="3">The sequence shown here is derived from an EMBL/GenBank/DDBJ whole genome shotgun (WGS) entry which is preliminary data.</text>
</comment>
<feature type="domain" description="N-acetyltransferase" evidence="2">
    <location>
        <begin position="9"/>
        <end position="162"/>
    </location>
</feature>
<name>A0ABX0YEL6_9PSED</name>
<evidence type="ECO:0000313" key="4">
    <source>
        <dbReference type="Proteomes" id="UP000746535"/>
    </source>
</evidence>
<reference evidence="3 4" key="1">
    <citation type="submission" date="2020-03" db="EMBL/GenBank/DDBJ databases">
        <authorList>
            <person name="Wang L."/>
            <person name="He N."/>
            <person name="Li Y."/>
            <person name="Fang Y."/>
            <person name="Zhang F."/>
        </authorList>
    </citation>
    <scope>NUCLEOTIDE SEQUENCE [LARGE SCALE GENOMIC DNA]</scope>
    <source>
        <strain evidence="4">hsmgli-8</strain>
    </source>
</reference>
<evidence type="ECO:0000256" key="1">
    <source>
        <dbReference type="SAM" id="MobiDB-lite"/>
    </source>
</evidence>
<gene>
    <name evidence="3" type="ORF">HBH25_13050</name>
</gene>
<dbReference type="Proteomes" id="UP000746535">
    <property type="component" value="Unassembled WGS sequence"/>
</dbReference>
<dbReference type="PROSITE" id="PS51186">
    <property type="entry name" value="GNAT"/>
    <property type="match status" value="1"/>
</dbReference>
<dbReference type="RefSeq" id="WP_168084351.1">
    <property type="nucleotide sequence ID" value="NZ_JAAVJI010000007.1"/>
</dbReference>
<protein>
    <submittedName>
        <fullName evidence="3">GNAT family N-acetyltransferase</fullName>
    </submittedName>
</protein>
<feature type="compositionally biased region" description="Low complexity" evidence="1">
    <location>
        <begin position="176"/>
        <end position="190"/>
    </location>
</feature>